<reference evidence="3 4" key="1">
    <citation type="submission" date="2019-09" db="EMBL/GenBank/DDBJ databases">
        <authorList>
            <person name="Ou C."/>
        </authorList>
    </citation>
    <scope>NUCLEOTIDE SEQUENCE [LARGE SCALE GENOMIC DNA]</scope>
    <source>
        <strain evidence="3">S2</strain>
        <tissue evidence="3">Leaf</tissue>
    </source>
</reference>
<reference evidence="3 4" key="3">
    <citation type="submission" date="2019-11" db="EMBL/GenBank/DDBJ databases">
        <title>A de novo genome assembly of a pear dwarfing rootstock.</title>
        <authorList>
            <person name="Wang F."/>
            <person name="Wang J."/>
            <person name="Li S."/>
            <person name="Zhang Y."/>
            <person name="Fang M."/>
            <person name="Ma L."/>
            <person name="Zhao Y."/>
            <person name="Jiang S."/>
        </authorList>
    </citation>
    <scope>NUCLEOTIDE SEQUENCE [LARGE SCALE GENOMIC DNA]</scope>
    <source>
        <strain evidence="3">S2</strain>
        <tissue evidence="3">Leaf</tissue>
    </source>
</reference>
<dbReference type="AlphaFoldDB" id="A0A5N5HXB0"/>
<dbReference type="Proteomes" id="UP000327157">
    <property type="component" value="Chromosome 6"/>
</dbReference>
<feature type="coiled-coil region" evidence="1">
    <location>
        <begin position="290"/>
        <end position="317"/>
    </location>
</feature>
<keyword evidence="1" id="KW-0175">Coiled coil</keyword>
<keyword evidence="4" id="KW-1185">Reference proteome</keyword>
<proteinExistence type="predicted"/>
<feature type="region of interest" description="Disordered" evidence="2">
    <location>
        <begin position="233"/>
        <end position="278"/>
    </location>
</feature>
<dbReference type="EMBL" id="SMOL01000120">
    <property type="protein sequence ID" value="KAB2632535.1"/>
    <property type="molecule type" value="Genomic_DNA"/>
</dbReference>
<name>A0A5N5HXB0_9ROSA</name>
<gene>
    <name evidence="3" type="ORF">D8674_028782</name>
</gene>
<evidence type="ECO:0000256" key="1">
    <source>
        <dbReference type="SAM" id="Coils"/>
    </source>
</evidence>
<evidence type="ECO:0000313" key="3">
    <source>
        <dbReference type="EMBL" id="KAB2632535.1"/>
    </source>
</evidence>
<reference evidence="4" key="2">
    <citation type="submission" date="2019-10" db="EMBL/GenBank/DDBJ databases">
        <title>A de novo genome assembly of a pear dwarfing rootstock.</title>
        <authorList>
            <person name="Wang F."/>
            <person name="Wang J."/>
            <person name="Li S."/>
            <person name="Zhang Y."/>
            <person name="Fang M."/>
            <person name="Ma L."/>
            <person name="Zhao Y."/>
            <person name="Jiang S."/>
        </authorList>
    </citation>
    <scope>NUCLEOTIDE SEQUENCE [LARGE SCALE GENOMIC DNA]</scope>
</reference>
<sequence>MHTRRSKSIDLDSYDPEVERTFRKLQGTIKQKRASVSLPPSSPPHLSSEEEEEPQEGMADNRTLRELATPNTDQQPLCITYPNARGGFELKSGMIHYLPKFHGFSIEDANKHLMEINEHMEPEHLLIQYFYEGLCGTDRVMLDAASGGAFMDKTPTNAKALLKNIAGNTRQFGGRDELPLKKVNEVSANSSIELQLANLTNLVQQVMVAPKQGQQRQKYDPYSNNYIAGWRDHPHLKWNNQDNGQQSVPNNYNRPPGFFQARPQAPFQPQQQQAPSKSLEDLIASLANSTQSHQQKIDKAIENLERQMSQLASLMGQQHQPGRLLSQTVVNPNA</sequence>
<feature type="compositionally biased region" description="Low complexity" evidence="2">
    <location>
        <begin position="255"/>
        <end position="275"/>
    </location>
</feature>
<evidence type="ECO:0000313" key="4">
    <source>
        <dbReference type="Proteomes" id="UP000327157"/>
    </source>
</evidence>
<comment type="caution">
    <text evidence="3">The sequence shown here is derived from an EMBL/GenBank/DDBJ whole genome shotgun (WGS) entry which is preliminary data.</text>
</comment>
<protein>
    <submittedName>
        <fullName evidence="3">Uncharacterized protein</fullName>
    </submittedName>
</protein>
<dbReference type="OrthoDB" id="1305902at2759"/>
<organism evidence="3 4">
    <name type="scientific">Pyrus ussuriensis x Pyrus communis</name>
    <dbReference type="NCBI Taxonomy" id="2448454"/>
    <lineage>
        <taxon>Eukaryota</taxon>
        <taxon>Viridiplantae</taxon>
        <taxon>Streptophyta</taxon>
        <taxon>Embryophyta</taxon>
        <taxon>Tracheophyta</taxon>
        <taxon>Spermatophyta</taxon>
        <taxon>Magnoliopsida</taxon>
        <taxon>eudicotyledons</taxon>
        <taxon>Gunneridae</taxon>
        <taxon>Pentapetalae</taxon>
        <taxon>rosids</taxon>
        <taxon>fabids</taxon>
        <taxon>Rosales</taxon>
        <taxon>Rosaceae</taxon>
        <taxon>Amygdaloideae</taxon>
        <taxon>Maleae</taxon>
        <taxon>Pyrus</taxon>
    </lineage>
</organism>
<feature type="region of interest" description="Disordered" evidence="2">
    <location>
        <begin position="26"/>
        <end position="59"/>
    </location>
</feature>
<feature type="compositionally biased region" description="Polar residues" evidence="2">
    <location>
        <begin position="238"/>
        <end position="253"/>
    </location>
</feature>
<accession>A0A5N5HXB0</accession>
<evidence type="ECO:0000256" key="2">
    <source>
        <dbReference type="SAM" id="MobiDB-lite"/>
    </source>
</evidence>